<proteinExistence type="predicted"/>
<name>A0AAP6RFW6_ENTFL</name>
<comment type="caution">
    <text evidence="1">The sequence shown here is derived from an EMBL/GenBank/DDBJ whole genome shotgun (WGS) entry which is preliminary data.</text>
</comment>
<evidence type="ECO:0000313" key="2">
    <source>
        <dbReference type="Proteomes" id="UP000429730"/>
    </source>
</evidence>
<evidence type="ECO:0000313" key="1">
    <source>
        <dbReference type="EMBL" id="MXS51625.1"/>
    </source>
</evidence>
<gene>
    <name evidence="1" type="ORF">GTI81_02620</name>
</gene>
<organism evidence="1 2">
    <name type="scientific">Enterococcus faecalis</name>
    <name type="common">Streptococcus faecalis</name>
    <dbReference type="NCBI Taxonomy" id="1351"/>
    <lineage>
        <taxon>Bacteria</taxon>
        <taxon>Bacillati</taxon>
        <taxon>Bacillota</taxon>
        <taxon>Bacilli</taxon>
        <taxon>Lactobacillales</taxon>
        <taxon>Enterococcaceae</taxon>
        <taxon>Enterococcus</taxon>
    </lineage>
</organism>
<accession>A0AAP6RFW6</accession>
<sequence>MEKEVEIEVGRFCEKMSQFKFFSTSFSVSFFQRMHHFK</sequence>
<dbReference type="AlphaFoldDB" id="A0AAP6RFW6"/>
<dbReference type="Proteomes" id="UP000429730">
    <property type="component" value="Unassembled WGS sequence"/>
</dbReference>
<protein>
    <submittedName>
        <fullName evidence="1">Uncharacterized protein</fullName>
    </submittedName>
</protein>
<dbReference type="EMBL" id="WVTJ01000003">
    <property type="protein sequence ID" value="MXS51625.1"/>
    <property type="molecule type" value="Genomic_DNA"/>
</dbReference>
<reference evidence="1 2" key="1">
    <citation type="submission" date="2019-04" db="EMBL/GenBank/DDBJ databases">
        <title>Step-wise assembly of the neonatal virome modulated by breast feeding.</title>
        <authorList>
            <person name="Liang G."/>
            <person name="Bushman F."/>
        </authorList>
    </citation>
    <scope>NUCLEOTIDE SEQUENCE [LARGE SCALE GENOMIC DNA]</scope>
    <source>
        <strain evidence="1 2">E3754</strain>
    </source>
</reference>